<name>A0A240E699_9GAMM</name>
<feature type="domain" description="Oxidoreductase molybdopterin-binding" evidence="2">
    <location>
        <begin position="34"/>
        <end position="174"/>
    </location>
</feature>
<evidence type="ECO:0000259" key="2">
    <source>
        <dbReference type="Pfam" id="PF00174"/>
    </source>
</evidence>
<dbReference type="InterPro" id="IPR000572">
    <property type="entry name" value="OxRdtase_Mopterin-bd_dom"/>
</dbReference>
<organism evidence="3 4">
    <name type="scientific">Acinetobacter puyangensis</name>
    <dbReference type="NCBI Taxonomy" id="1096779"/>
    <lineage>
        <taxon>Bacteria</taxon>
        <taxon>Pseudomonadati</taxon>
        <taxon>Pseudomonadota</taxon>
        <taxon>Gammaproteobacteria</taxon>
        <taxon>Moraxellales</taxon>
        <taxon>Moraxellaceae</taxon>
        <taxon>Acinetobacter</taxon>
    </lineage>
</organism>
<keyword evidence="1" id="KW-0732">Signal</keyword>
<dbReference type="InterPro" id="IPR036374">
    <property type="entry name" value="OxRdtase_Mopterin-bd_sf"/>
</dbReference>
<accession>A0A240E699</accession>
<dbReference type="AlphaFoldDB" id="A0A240E699"/>
<dbReference type="EMBL" id="OANT01000002">
    <property type="protein sequence ID" value="SNX44031.1"/>
    <property type="molecule type" value="Genomic_DNA"/>
</dbReference>
<dbReference type="Proteomes" id="UP000219042">
    <property type="component" value="Unassembled WGS sequence"/>
</dbReference>
<keyword evidence="4" id="KW-1185">Reference proteome</keyword>
<gene>
    <name evidence="3" type="ORF">SAMN05421731_102189</name>
</gene>
<dbReference type="Pfam" id="PF00174">
    <property type="entry name" value="Oxidored_molyb"/>
    <property type="match status" value="1"/>
</dbReference>
<evidence type="ECO:0000313" key="3">
    <source>
        <dbReference type="EMBL" id="SNX44031.1"/>
    </source>
</evidence>
<evidence type="ECO:0000313" key="4">
    <source>
        <dbReference type="Proteomes" id="UP000219042"/>
    </source>
</evidence>
<dbReference type="SUPFAM" id="SSF56524">
    <property type="entry name" value="Oxidoreductase molybdopterin-binding domain"/>
    <property type="match status" value="1"/>
</dbReference>
<reference evidence="4" key="1">
    <citation type="submission" date="2016-09" db="EMBL/GenBank/DDBJ databases">
        <authorList>
            <person name="Varghese N."/>
            <person name="Submissions S."/>
        </authorList>
    </citation>
    <scope>NUCLEOTIDE SEQUENCE [LARGE SCALE GENOMIC DNA]</scope>
    <source>
        <strain evidence="4">ANC 4466</strain>
    </source>
</reference>
<sequence>MRNIGLAFIYSILPLSSAMTFAHAPTENIQQYISTQLNIVGQVKHDLHLEVSQLEHYPQSIQNIHISKKNGEISENARYKGVRLTELLNAAQVTTTHHNDVKKMIIVATAKDGYQVVFSWNELFNTAIGEGVLVIYQKDGQILDDRTGRIALISSRDHLTGPRFVKWLDEIRVVQLSY</sequence>
<protein>
    <submittedName>
        <fullName evidence="3">Oxidoreductase molybdopterin binding domain-containing protein</fullName>
    </submittedName>
</protein>
<dbReference type="Gene3D" id="3.90.420.10">
    <property type="entry name" value="Oxidoreductase, molybdopterin-binding domain"/>
    <property type="match status" value="1"/>
</dbReference>
<evidence type="ECO:0000256" key="1">
    <source>
        <dbReference type="SAM" id="SignalP"/>
    </source>
</evidence>
<feature type="chain" id="PRO_5013303469" evidence="1">
    <location>
        <begin position="25"/>
        <end position="178"/>
    </location>
</feature>
<feature type="signal peptide" evidence="1">
    <location>
        <begin position="1"/>
        <end position="24"/>
    </location>
</feature>
<proteinExistence type="predicted"/>